<evidence type="ECO:0000313" key="3">
    <source>
        <dbReference type="EMBL" id="MBC3920492.1"/>
    </source>
</evidence>
<evidence type="ECO:0000313" key="4">
    <source>
        <dbReference type="Proteomes" id="UP000650424"/>
    </source>
</evidence>
<dbReference type="Gene3D" id="3.40.710.10">
    <property type="entry name" value="DD-peptidase/beta-lactamase superfamily"/>
    <property type="match status" value="1"/>
</dbReference>
<dbReference type="EMBL" id="JACOGF010000016">
    <property type="protein sequence ID" value="MBC3920492.1"/>
    <property type="molecule type" value="Genomic_DNA"/>
</dbReference>
<dbReference type="InterPro" id="IPR012338">
    <property type="entry name" value="Beta-lactam/transpept-like"/>
</dbReference>
<dbReference type="InterPro" id="IPR011990">
    <property type="entry name" value="TPR-like_helical_dom_sf"/>
</dbReference>
<gene>
    <name evidence="3" type="ORF">H8L32_23715</name>
</gene>
<dbReference type="PANTHER" id="PTHR46825:SF9">
    <property type="entry name" value="BETA-LACTAMASE-RELATED DOMAIN-CONTAINING PROTEIN"/>
    <property type="match status" value="1"/>
</dbReference>
<comment type="caution">
    <text evidence="3">The sequence shown here is derived from an EMBL/GenBank/DDBJ whole genome shotgun (WGS) entry which is preliminary data.</text>
</comment>
<feature type="domain" description="Beta-lactamase-related" evidence="2">
    <location>
        <begin position="59"/>
        <end position="367"/>
    </location>
</feature>
<name>A0ABR6ZX88_9BURK</name>
<dbReference type="Proteomes" id="UP000650424">
    <property type="component" value="Unassembled WGS sequence"/>
</dbReference>
<feature type="repeat" description="TPR" evidence="1">
    <location>
        <begin position="698"/>
        <end position="731"/>
    </location>
</feature>
<dbReference type="SUPFAM" id="SSF48452">
    <property type="entry name" value="TPR-like"/>
    <property type="match status" value="1"/>
</dbReference>
<dbReference type="PROSITE" id="PS50005">
    <property type="entry name" value="TPR"/>
    <property type="match status" value="1"/>
</dbReference>
<keyword evidence="3" id="KW-0378">Hydrolase</keyword>
<evidence type="ECO:0000259" key="2">
    <source>
        <dbReference type="Pfam" id="PF00144"/>
    </source>
</evidence>
<dbReference type="SUPFAM" id="SSF56601">
    <property type="entry name" value="beta-lactamase/transpeptidase-like"/>
    <property type="match status" value="1"/>
</dbReference>
<accession>A0ABR6ZX88</accession>
<dbReference type="PANTHER" id="PTHR46825">
    <property type="entry name" value="D-ALANYL-D-ALANINE-CARBOXYPEPTIDASE/ENDOPEPTIDASE AMPH"/>
    <property type="match status" value="1"/>
</dbReference>
<evidence type="ECO:0000256" key="1">
    <source>
        <dbReference type="PROSITE-ProRule" id="PRU00339"/>
    </source>
</evidence>
<dbReference type="Gene3D" id="1.25.40.10">
    <property type="entry name" value="Tetratricopeptide repeat domain"/>
    <property type="match status" value="1"/>
</dbReference>
<reference evidence="3 4" key="1">
    <citation type="submission" date="2020-08" db="EMBL/GenBank/DDBJ databases">
        <title>Novel species isolated from subtropical streams in China.</title>
        <authorList>
            <person name="Lu H."/>
        </authorList>
    </citation>
    <scope>NUCLEOTIDE SEQUENCE [LARGE SCALE GENOMIC DNA]</scope>
    <source>
        <strain evidence="3 4">CY18W</strain>
    </source>
</reference>
<dbReference type="InterPro" id="IPR001466">
    <property type="entry name" value="Beta-lactam-related"/>
</dbReference>
<dbReference type="Pfam" id="PF13181">
    <property type="entry name" value="TPR_8"/>
    <property type="match status" value="1"/>
</dbReference>
<organism evidence="3 4">
    <name type="scientific">Undibacterium hunanense</name>
    <dbReference type="NCBI Taxonomy" id="2762292"/>
    <lineage>
        <taxon>Bacteria</taxon>
        <taxon>Pseudomonadati</taxon>
        <taxon>Pseudomonadota</taxon>
        <taxon>Betaproteobacteria</taxon>
        <taxon>Burkholderiales</taxon>
        <taxon>Oxalobacteraceae</taxon>
        <taxon>Undibacterium</taxon>
    </lineage>
</organism>
<dbReference type="GO" id="GO:0016787">
    <property type="term" value="F:hydrolase activity"/>
    <property type="evidence" value="ECO:0007669"/>
    <property type="project" value="UniProtKB-KW"/>
</dbReference>
<protein>
    <submittedName>
        <fullName evidence="3">Serine hydrolase</fullName>
    </submittedName>
</protein>
<keyword evidence="4" id="KW-1185">Reference proteome</keyword>
<sequence length="749" mass="83560">MTKMPDLLCLLSIVYVITMRKIFLSFPSFIFFILIFPAMKSLAATVPGDAHTQIRLKKFEQFVATQMMRDKIPGLSIGYLQGQVMWARGYGYADLENKIPATASSSYRLASVTKPMTAAAILQLVDDGKVSLEAEVQSYVPYFPRKAYPVTVRQLLGHLAGINAYVNPQLEQHFKDHKNTRESIAVFENFDLIAEPGARFRYTSYGYNLLGAIIEGASGMSYSDYMTKNIWGPSGMMATRLDDPYDLIPERVRGYQLRNQQIKHAEFIDISSRFSAGGTRSNVVDMLKFGDAINRGRIVSKAGQDMMFGSMVTNQGKFTNYSAGWLTNPVNGRFSISHDGVQPETSTYLFCFPSRQLTIAVAANLQRVDTSVFAEQLFEAVTGETWDTPLYIHDPQKRVHYDAMKTVFIEGNAYFERTQYAYSDEVKDSKILGEAFSLFNQNMKSGDLTSDAVETQLFISEAQHPAGGLQLRKVGSYMAKKLHDKHHKLSAYSNTGAIAFFHDYIALYKKDSAIAAAFRFDEAFEHQVEQLYAAWEKTSRIKFFKQDFDIQKYMNGRGTSMADSATKLDKALATLRQNMKKAYQNAAVSPDYLVDLNILVQDLIRSGNSVHALKIGKLAQELYPMSDAALALAGVLEVSAGDKDKGIASLKTAYSLNPQGEASAANLNRAAYRLREINASESGLNILQAAIELHPGDVNLYDSLGEFYAALTMNKKAVLAYQKALDINPDYQNAKSARQTIQELTMTKN</sequence>
<dbReference type="InterPro" id="IPR019734">
    <property type="entry name" value="TPR_rpt"/>
</dbReference>
<proteinExistence type="predicted"/>
<dbReference type="InterPro" id="IPR050491">
    <property type="entry name" value="AmpC-like"/>
</dbReference>
<dbReference type="Pfam" id="PF00144">
    <property type="entry name" value="Beta-lactamase"/>
    <property type="match status" value="1"/>
</dbReference>
<keyword evidence="1" id="KW-0802">TPR repeat</keyword>